<keyword evidence="8" id="KW-0443">Lipid metabolism</keyword>
<evidence type="ECO:0000256" key="8">
    <source>
        <dbReference type="ARBA" id="ARBA00023098"/>
    </source>
</evidence>
<feature type="domain" description="EXPERA" evidence="15">
    <location>
        <begin position="82"/>
        <end position="195"/>
    </location>
</feature>
<dbReference type="Proteomes" id="UP000789342">
    <property type="component" value="Unassembled WGS sequence"/>
</dbReference>
<protein>
    <submittedName>
        <fullName evidence="16">5338_t:CDS:1</fullName>
    </submittedName>
</protein>
<keyword evidence="10" id="KW-1207">Sterol metabolism</keyword>
<comment type="subcellular location">
    <subcellularLocation>
        <location evidence="1">Membrane</location>
        <topology evidence="1">Multi-pass membrane protein</topology>
    </subcellularLocation>
</comment>
<dbReference type="EMBL" id="CAJVPV010005965">
    <property type="protein sequence ID" value="CAG8598563.1"/>
    <property type="molecule type" value="Genomic_DNA"/>
</dbReference>
<keyword evidence="11" id="KW-0753">Steroid metabolism</keyword>
<evidence type="ECO:0000256" key="6">
    <source>
        <dbReference type="ARBA" id="ARBA00022989"/>
    </source>
</evidence>
<comment type="similarity">
    <text evidence="2">Belongs to the EBP family.</text>
</comment>
<feature type="transmembrane region" description="Helical" evidence="14">
    <location>
        <begin position="138"/>
        <end position="162"/>
    </location>
</feature>
<dbReference type="GO" id="GO:0005783">
    <property type="term" value="C:endoplasmic reticulum"/>
    <property type="evidence" value="ECO:0007669"/>
    <property type="project" value="TreeGrafter"/>
</dbReference>
<dbReference type="AlphaFoldDB" id="A0A9N9GD17"/>
<keyword evidence="4 13" id="KW-0812">Transmembrane</keyword>
<keyword evidence="6 13" id="KW-1133">Transmembrane helix</keyword>
<evidence type="ECO:0000256" key="11">
    <source>
        <dbReference type="ARBA" id="ARBA00023221"/>
    </source>
</evidence>
<evidence type="ECO:0000256" key="12">
    <source>
        <dbReference type="ARBA" id="ARBA00023235"/>
    </source>
</evidence>
<dbReference type="GO" id="GO:0016020">
    <property type="term" value="C:membrane"/>
    <property type="evidence" value="ECO:0007669"/>
    <property type="project" value="UniProtKB-SubCell"/>
</dbReference>
<accession>A0A9N9GD17</accession>
<evidence type="ECO:0000256" key="7">
    <source>
        <dbReference type="ARBA" id="ARBA00023011"/>
    </source>
</evidence>
<dbReference type="PANTHER" id="PTHR14207:SF0">
    <property type="entry name" value="3-BETA-HYDROXYSTEROID-DELTA(8),DELTA(7)-ISOMERASE"/>
    <property type="match status" value="1"/>
</dbReference>
<evidence type="ECO:0000256" key="5">
    <source>
        <dbReference type="ARBA" id="ARBA00022955"/>
    </source>
</evidence>
<keyword evidence="17" id="KW-1185">Reference proteome</keyword>
<dbReference type="PANTHER" id="PTHR14207">
    <property type="entry name" value="STEROL ISOMERASE"/>
    <property type="match status" value="1"/>
</dbReference>
<gene>
    <name evidence="16" type="ORF">AMORRO_LOCUS7677</name>
</gene>
<evidence type="ECO:0000256" key="4">
    <source>
        <dbReference type="ARBA" id="ARBA00022692"/>
    </source>
</evidence>
<dbReference type="Pfam" id="PF05241">
    <property type="entry name" value="EBP"/>
    <property type="match status" value="1"/>
</dbReference>
<keyword evidence="12" id="KW-0413">Isomerase</keyword>
<evidence type="ECO:0000313" key="17">
    <source>
        <dbReference type="Proteomes" id="UP000789342"/>
    </source>
</evidence>
<dbReference type="GO" id="GO:0004769">
    <property type="term" value="F:steroid Delta-isomerase activity"/>
    <property type="evidence" value="ECO:0007669"/>
    <property type="project" value="TreeGrafter"/>
</dbReference>
<sequence>MFSNVFSLFSGEQSAVVDVLNIESTTVPEPSHPYYPLNLKLVKYTEPTYSFVFLLTCFFCAVSVVAILSLILIYHKKSVASLDKGYFIWFNITGCIHVFLEGYLSLFYGTIAEDNGIMSQLWKEYSLSDSRYLSSDPFVVIMESVTAAIWGPVAFLTSIAIYNNYPSRHLLQLTISIGLKRFITGSTLSELISYG</sequence>
<evidence type="ECO:0000259" key="15">
    <source>
        <dbReference type="PROSITE" id="PS51751"/>
    </source>
</evidence>
<comment type="caution">
    <text evidence="16">The sequence shown here is derived from an EMBL/GenBank/DDBJ whole genome shotgun (WGS) entry which is preliminary data.</text>
</comment>
<keyword evidence="3" id="KW-0444">Lipid biosynthesis</keyword>
<feature type="transmembrane region" description="Helical" evidence="14">
    <location>
        <begin position="86"/>
        <end position="108"/>
    </location>
</feature>
<evidence type="ECO:0000256" key="13">
    <source>
        <dbReference type="PROSITE-ProRule" id="PRU01087"/>
    </source>
</evidence>
<dbReference type="InterPro" id="IPR007905">
    <property type="entry name" value="EBP"/>
</dbReference>
<evidence type="ECO:0000256" key="9">
    <source>
        <dbReference type="ARBA" id="ARBA00023136"/>
    </source>
</evidence>
<organism evidence="16 17">
    <name type="scientific">Acaulospora morrowiae</name>
    <dbReference type="NCBI Taxonomy" id="94023"/>
    <lineage>
        <taxon>Eukaryota</taxon>
        <taxon>Fungi</taxon>
        <taxon>Fungi incertae sedis</taxon>
        <taxon>Mucoromycota</taxon>
        <taxon>Glomeromycotina</taxon>
        <taxon>Glomeromycetes</taxon>
        <taxon>Diversisporales</taxon>
        <taxon>Acaulosporaceae</taxon>
        <taxon>Acaulospora</taxon>
    </lineage>
</organism>
<dbReference type="OrthoDB" id="58557at2759"/>
<keyword evidence="7" id="KW-0756">Sterol biosynthesis</keyword>
<reference evidence="16" key="1">
    <citation type="submission" date="2021-06" db="EMBL/GenBank/DDBJ databases">
        <authorList>
            <person name="Kallberg Y."/>
            <person name="Tangrot J."/>
            <person name="Rosling A."/>
        </authorList>
    </citation>
    <scope>NUCLEOTIDE SEQUENCE</scope>
    <source>
        <strain evidence="16">CL551</strain>
    </source>
</reference>
<evidence type="ECO:0000256" key="2">
    <source>
        <dbReference type="ARBA" id="ARBA00008337"/>
    </source>
</evidence>
<evidence type="ECO:0000256" key="14">
    <source>
        <dbReference type="SAM" id="Phobius"/>
    </source>
</evidence>
<proteinExistence type="inferred from homology"/>
<dbReference type="PROSITE" id="PS51751">
    <property type="entry name" value="EXPERA"/>
    <property type="match status" value="1"/>
</dbReference>
<dbReference type="GO" id="GO:0000247">
    <property type="term" value="F:C-8 sterol isomerase activity"/>
    <property type="evidence" value="ECO:0007669"/>
    <property type="project" value="TreeGrafter"/>
</dbReference>
<evidence type="ECO:0000256" key="1">
    <source>
        <dbReference type="ARBA" id="ARBA00004141"/>
    </source>
</evidence>
<evidence type="ECO:0000256" key="10">
    <source>
        <dbReference type="ARBA" id="ARBA00023166"/>
    </source>
</evidence>
<evidence type="ECO:0000313" key="16">
    <source>
        <dbReference type="EMBL" id="CAG8598563.1"/>
    </source>
</evidence>
<dbReference type="InterPro" id="IPR033118">
    <property type="entry name" value="EXPERA"/>
</dbReference>
<evidence type="ECO:0000256" key="3">
    <source>
        <dbReference type="ARBA" id="ARBA00022516"/>
    </source>
</evidence>
<dbReference type="GO" id="GO:0047750">
    <property type="term" value="F:cholestenol delta-isomerase activity"/>
    <property type="evidence" value="ECO:0007669"/>
    <property type="project" value="InterPro"/>
</dbReference>
<keyword evidence="9 13" id="KW-0472">Membrane</keyword>
<keyword evidence="5" id="KW-0752">Steroid biosynthesis</keyword>
<feature type="transmembrane region" description="Helical" evidence="14">
    <location>
        <begin position="49"/>
        <end position="74"/>
    </location>
</feature>
<name>A0A9N9GD17_9GLOM</name>
<dbReference type="GO" id="GO:0016126">
    <property type="term" value="P:sterol biosynthetic process"/>
    <property type="evidence" value="ECO:0007669"/>
    <property type="project" value="UniProtKB-KW"/>
</dbReference>